<organism evidence="3 4">
    <name type="scientific">Cudoniella acicularis</name>
    <dbReference type="NCBI Taxonomy" id="354080"/>
    <lineage>
        <taxon>Eukaryota</taxon>
        <taxon>Fungi</taxon>
        <taxon>Dikarya</taxon>
        <taxon>Ascomycota</taxon>
        <taxon>Pezizomycotina</taxon>
        <taxon>Leotiomycetes</taxon>
        <taxon>Helotiales</taxon>
        <taxon>Tricladiaceae</taxon>
        <taxon>Cudoniella</taxon>
    </lineage>
</organism>
<evidence type="ECO:0000313" key="4">
    <source>
        <dbReference type="Proteomes" id="UP000566819"/>
    </source>
</evidence>
<evidence type="ECO:0000256" key="1">
    <source>
        <dbReference type="SAM" id="MobiDB-lite"/>
    </source>
</evidence>
<dbReference type="EMBL" id="JAAMPI010000489">
    <property type="protein sequence ID" value="KAF4630988.1"/>
    <property type="molecule type" value="Genomic_DNA"/>
</dbReference>
<name>A0A8H4W1T5_9HELO</name>
<evidence type="ECO:0000313" key="3">
    <source>
        <dbReference type="EMBL" id="KAF4630988.1"/>
    </source>
</evidence>
<feature type="region of interest" description="Disordered" evidence="1">
    <location>
        <begin position="36"/>
        <end position="56"/>
    </location>
</feature>
<protein>
    <recommendedName>
        <fullName evidence="2">Phosphoribosyltransferase domain-containing protein</fullName>
    </recommendedName>
</protein>
<comment type="caution">
    <text evidence="3">The sequence shown here is derived from an EMBL/GenBank/DDBJ whole genome shotgun (WGS) entry which is preliminary data.</text>
</comment>
<feature type="domain" description="Phosphoribosyltransferase" evidence="2">
    <location>
        <begin position="217"/>
        <end position="364"/>
    </location>
</feature>
<dbReference type="NCBIfam" id="NF004689">
    <property type="entry name" value="PRK06031.1"/>
    <property type="match status" value="1"/>
</dbReference>
<dbReference type="PANTHER" id="PTHR43218">
    <property type="entry name" value="PHOSPHORIBOSYLTRANSFERASE-RELATED"/>
    <property type="match status" value="1"/>
</dbReference>
<feature type="compositionally biased region" description="Basic and acidic residues" evidence="1">
    <location>
        <begin position="47"/>
        <end position="56"/>
    </location>
</feature>
<dbReference type="InterPro" id="IPR000836">
    <property type="entry name" value="PRTase_dom"/>
</dbReference>
<dbReference type="Gene3D" id="3.40.50.2020">
    <property type="match status" value="1"/>
</dbReference>
<dbReference type="OrthoDB" id="363185at2759"/>
<accession>A0A8H4W1T5</accession>
<sequence length="394" mass="44125">MQGQVGNKPNENIMALASEKTEDGCDMRKKKSRGCDVRKLSRLRHHSQPDRVQREEKDWKPILQAKIRFSSGECAFARVARALSGSDECQWGHCDQDFPSTRVYPFPNLTSVCRLIYATNKTLLKDLSLLSQPRLHPPLQTNTKFMEVDMTSEAPRPDFTEPTTHYWQNIFYGDDIDNSVVSDLPRKYSWPVVLPDNGVLLLPIRPLNTNPKEAVASLLINQASLNVADTLASFLSHLLHEFLGEVKPDVIIGLPTLGLSVAVNVARGFGLSRTVPLGYSRKFWYDEDLSTELSSITSPLGQKRVYLDPNQLPLIKGKNVVIIDDAVSSGKTLKAIWDLLESEKIGCNIIACGVLMKQGSRWKDLVGERRTQKLIGVFDSPLLQAVEGGWDIRE</sequence>
<proteinExistence type="predicted"/>
<dbReference type="AlphaFoldDB" id="A0A8H4W1T5"/>
<dbReference type="CDD" id="cd06223">
    <property type="entry name" value="PRTases_typeI"/>
    <property type="match status" value="1"/>
</dbReference>
<dbReference type="Proteomes" id="UP000566819">
    <property type="component" value="Unassembled WGS sequence"/>
</dbReference>
<dbReference type="PANTHER" id="PTHR43218:SF1">
    <property type="entry name" value="PHOSPHORIBOSYLTRANSFERASE"/>
    <property type="match status" value="1"/>
</dbReference>
<evidence type="ECO:0000259" key="2">
    <source>
        <dbReference type="Pfam" id="PF00156"/>
    </source>
</evidence>
<reference evidence="3 4" key="1">
    <citation type="submission" date="2020-03" db="EMBL/GenBank/DDBJ databases">
        <title>Draft Genome Sequence of Cudoniella acicularis.</title>
        <authorList>
            <person name="Buettner E."/>
            <person name="Kellner H."/>
        </authorList>
    </citation>
    <scope>NUCLEOTIDE SEQUENCE [LARGE SCALE GENOMIC DNA]</scope>
    <source>
        <strain evidence="3 4">DSM 108380</strain>
    </source>
</reference>
<keyword evidence="4" id="KW-1185">Reference proteome</keyword>
<gene>
    <name evidence="3" type="ORF">G7Y89_g7144</name>
</gene>
<dbReference type="Pfam" id="PF00156">
    <property type="entry name" value="Pribosyltran"/>
    <property type="match status" value="1"/>
</dbReference>
<dbReference type="InterPro" id="IPR029057">
    <property type="entry name" value="PRTase-like"/>
</dbReference>
<dbReference type="SUPFAM" id="SSF53271">
    <property type="entry name" value="PRTase-like"/>
    <property type="match status" value="1"/>
</dbReference>